<comment type="caution">
    <text evidence="1">The sequence shown here is derived from an EMBL/GenBank/DDBJ whole genome shotgun (WGS) entry which is preliminary data.</text>
</comment>
<organism evidence="1 2">
    <name type="scientific">Rhodovibrio sodomensis</name>
    <dbReference type="NCBI Taxonomy" id="1088"/>
    <lineage>
        <taxon>Bacteria</taxon>
        <taxon>Pseudomonadati</taxon>
        <taxon>Pseudomonadota</taxon>
        <taxon>Alphaproteobacteria</taxon>
        <taxon>Rhodospirillales</taxon>
        <taxon>Rhodovibrionaceae</taxon>
        <taxon>Rhodovibrio</taxon>
    </lineage>
</organism>
<dbReference type="EMBL" id="NRRL01000024">
    <property type="protein sequence ID" value="MBK1668497.1"/>
    <property type="molecule type" value="Genomic_DNA"/>
</dbReference>
<name>A0ABS1DEZ2_9PROT</name>
<proteinExistence type="predicted"/>
<dbReference type="Proteomes" id="UP001296873">
    <property type="component" value="Unassembled WGS sequence"/>
</dbReference>
<protein>
    <submittedName>
        <fullName evidence="1">Uncharacterized protein</fullName>
    </submittedName>
</protein>
<evidence type="ECO:0000313" key="1">
    <source>
        <dbReference type="EMBL" id="MBK1668497.1"/>
    </source>
</evidence>
<dbReference type="RefSeq" id="WP_200340805.1">
    <property type="nucleotide sequence ID" value="NZ_NRRL01000024.1"/>
</dbReference>
<sequence length="114" mass="12212">MQPGEVVAVQAGLLRNSVDFRLQDEMLVTLWFTKNWTLADAGFMAFTADQNLARGEYLYRAGADGLARLKAVAGADAAGGKKRDLLHAIGLHLGQEADKDGLQARLVAIAGDSR</sequence>
<accession>A0ABS1DEZ2</accession>
<evidence type="ECO:0000313" key="2">
    <source>
        <dbReference type="Proteomes" id="UP001296873"/>
    </source>
</evidence>
<keyword evidence="2" id="KW-1185">Reference proteome</keyword>
<reference evidence="1 2" key="1">
    <citation type="journal article" date="2020" name="Microorganisms">
        <title>Osmotic Adaptation and Compatible Solute Biosynthesis of Phototrophic Bacteria as Revealed from Genome Analyses.</title>
        <authorList>
            <person name="Imhoff J.F."/>
            <person name="Rahn T."/>
            <person name="Kunzel S."/>
            <person name="Keller A."/>
            <person name="Neulinger S.C."/>
        </authorList>
    </citation>
    <scope>NUCLEOTIDE SEQUENCE [LARGE SCALE GENOMIC DNA]</scope>
    <source>
        <strain evidence="1 2">DSM 9895</strain>
    </source>
</reference>
<gene>
    <name evidence="1" type="ORF">CKO28_10675</name>
</gene>